<dbReference type="RefSeq" id="WP_066976115.1">
    <property type="nucleotide sequence ID" value="NZ_LUUI01000001.1"/>
</dbReference>
<protein>
    <submittedName>
        <fullName evidence="2">Acriflavin resistance protein</fullName>
    </submittedName>
</protein>
<dbReference type="Gene3D" id="3.30.70.1430">
    <property type="entry name" value="Multidrug efflux transporter AcrB pore domain"/>
    <property type="match status" value="2"/>
</dbReference>
<dbReference type="PRINTS" id="PR00702">
    <property type="entry name" value="ACRIFLAVINRP"/>
</dbReference>
<feature type="transmembrane region" description="Helical" evidence="1">
    <location>
        <begin position="523"/>
        <end position="549"/>
    </location>
</feature>
<comment type="caution">
    <text evidence="2">The sequence shown here is derived from an EMBL/GenBank/DDBJ whole genome shotgun (WGS) entry which is preliminary data.</text>
</comment>
<accession>A0A177NV22</accession>
<dbReference type="Gene3D" id="3.30.2090.10">
    <property type="entry name" value="Multidrug efflux transporter AcrB TolC docking domain, DN and DC subdomains"/>
    <property type="match status" value="2"/>
</dbReference>
<feature type="transmembrane region" description="Helical" evidence="1">
    <location>
        <begin position="963"/>
        <end position="982"/>
    </location>
</feature>
<dbReference type="GO" id="GO:0042910">
    <property type="term" value="F:xenobiotic transmembrane transporter activity"/>
    <property type="evidence" value="ECO:0007669"/>
    <property type="project" value="TreeGrafter"/>
</dbReference>
<keyword evidence="1" id="KW-0472">Membrane</keyword>
<dbReference type="GO" id="GO:0005886">
    <property type="term" value="C:plasma membrane"/>
    <property type="evidence" value="ECO:0007669"/>
    <property type="project" value="TreeGrafter"/>
</dbReference>
<evidence type="ECO:0000256" key="1">
    <source>
        <dbReference type="SAM" id="Phobius"/>
    </source>
</evidence>
<dbReference type="OrthoDB" id="9758757at2"/>
<dbReference type="STRING" id="980561.A1359_18790"/>
<reference evidence="2 3" key="1">
    <citation type="submission" date="2016-03" db="EMBL/GenBank/DDBJ databases">
        <authorList>
            <person name="Ploux O."/>
        </authorList>
    </citation>
    <scope>NUCLEOTIDE SEQUENCE [LARGE SCALE GENOMIC DNA]</scope>
    <source>
        <strain evidence="2 3">R-45370</strain>
    </source>
</reference>
<dbReference type="Gene3D" id="3.30.70.1320">
    <property type="entry name" value="Multidrug efflux transporter AcrB pore domain like"/>
    <property type="match status" value="1"/>
</dbReference>
<gene>
    <name evidence="2" type="ORF">A1359_18790</name>
</gene>
<organism evidence="2 3">
    <name type="scientific">Methylomonas lenta</name>
    <dbReference type="NCBI Taxonomy" id="980561"/>
    <lineage>
        <taxon>Bacteria</taxon>
        <taxon>Pseudomonadati</taxon>
        <taxon>Pseudomonadota</taxon>
        <taxon>Gammaproteobacteria</taxon>
        <taxon>Methylococcales</taxon>
        <taxon>Methylococcaceae</taxon>
        <taxon>Methylomonas</taxon>
    </lineage>
</organism>
<dbReference type="PANTHER" id="PTHR32063:SF4">
    <property type="entry name" value="SLR6043 PROTEIN"/>
    <property type="match status" value="1"/>
</dbReference>
<proteinExistence type="predicted"/>
<dbReference type="EMBL" id="LUUI01000001">
    <property type="protein sequence ID" value="OAI21898.1"/>
    <property type="molecule type" value="Genomic_DNA"/>
</dbReference>
<keyword evidence="3" id="KW-1185">Reference proteome</keyword>
<sequence>MLATLIRFSIRYSGVVAAMAILLLVYGSYRFENAGLDIFPEFAPKRVVIQTEAPGLAAEQVEILVTQAIETSIRPLIGLENLRSESIQGLSIITATFADNSDIYLNRQLVSERMASLGLKLPAGIGTPVAVPMSSSSSTVLTIGLSSDSQSLMQLRNIVDWTLLPRLLAIPGVADVNVFGGEVQQLQIQVKPEALQRFNLALDDVVSAAAGAAQISGAGFIENSNQRFSLQVSGQPADPEQFKSLVVKRLNGSSITLADVADIAYAPEPPISAAQIMGKPGVVMMIIGQFGANTLSVSRQVETVLAGFKPLLALQDVDFYTHLFRPADYIETSVNNLAGHLLFGGLFVLLILYLFLFNLRSALIAALAIPLSLISAVILLLEFGINLNIMVLGGLAIALGEVVDDAIIDTENIFRRLRENQLKPKPESIAHVIQQASLEVRSSVVYASFIVALVFVPLLTLNGVAGRLFSPLGYSYILAILMSLLVALTLTPALCALLLNRHLPQEIDPPLIRWLKPRYAEQLNWVIAHFKWVALSSILVCLLGIAAFLRLDHKFLPELREGHYIVHTASVPGTSLQESIRVGSLLTAQFMQIEGVESVSQWAGRAERGADTYGSHYSEYEVRLKPLSGADQQQVLDSLRQILQDFPGIHYEANTFLTERVDETISGYTSPVVVNIYGKDLAALDMQAEAVAHLIQSIPGATDVQMRSPPATSMLDVRLNLEQLKYRGISPAQVMTLLETAYEGRIVGKNIQGNRIYNVTVTLPANLRTQAESLQQLALKNADGERVLLGQVADIRHSEGRYNILHQGALRTQTVTCDVNDRDMDAFMQELKSRILQEIDWDSDSYPEFIGAAMEQTKARKTLIMQSLLAGAGVLMLIYIALGSVRHMALTLLNLPFALIGGVLAVVVTDASLSVGSFVGFVTLFGITVRNCIMLISHYRYLTEQENQPWSLATAVRGAQERLPSILMTALVTALAMLPVAFDSDNPGREIMGPMAAIIIGGLASSTLLNLLLLPAILLRYGRFEAPEKASDCPSFR</sequence>
<evidence type="ECO:0000313" key="2">
    <source>
        <dbReference type="EMBL" id="OAI21898.1"/>
    </source>
</evidence>
<feature type="transmembrane region" description="Helical" evidence="1">
    <location>
        <begin position="994"/>
        <end position="1019"/>
    </location>
</feature>
<dbReference type="InterPro" id="IPR027463">
    <property type="entry name" value="AcrB_DN_DC_subdom"/>
</dbReference>
<dbReference type="InterPro" id="IPR001036">
    <property type="entry name" value="Acrflvin-R"/>
</dbReference>
<feature type="transmembrane region" description="Helical" evidence="1">
    <location>
        <begin position="476"/>
        <end position="499"/>
    </location>
</feature>
<feature type="transmembrane region" description="Helical" evidence="1">
    <location>
        <begin position="363"/>
        <end position="381"/>
    </location>
</feature>
<evidence type="ECO:0000313" key="3">
    <source>
        <dbReference type="Proteomes" id="UP000078476"/>
    </source>
</evidence>
<dbReference type="AlphaFoldDB" id="A0A177NV22"/>
<dbReference type="SUPFAM" id="SSF82693">
    <property type="entry name" value="Multidrug efflux transporter AcrB pore domain, PN1, PN2, PC1 and PC2 subdomains"/>
    <property type="match status" value="2"/>
</dbReference>
<name>A0A177NV22_9GAMM</name>
<feature type="transmembrane region" description="Helical" evidence="1">
    <location>
        <begin position="444"/>
        <end position="464"/>
    </location>
</feature>
<feature type="transmembrane region" description="Helical" evidence="1">
    <location>
        <begin position="12"/>
        <end position="29"/>
    </location>
</feature>
<feature type="transmembrane region" description="Helical" evidence="1">
    <location>
        <begin position="337"/>
        <end position="356"/>
    </location>
</feature>
<feature type="transmembrane region" description="Helical" evidence="1">
    <location>
        <begin position="915"/>
        <end position="942"/>
    </location>
</feature>
<dbReference type="SUPFAM" id="SSF82714">
    <property type="entry name" value="Multidrug efflux transporter AcrB TolC docking domain, DN and DC subdomains"/>
    <property type="match status" value="2"/>
</dbReference>
<dbReference type="PANTHER" id="PTHR32063">
    <property type="match status" value="1"/>
</dbReference>
<dbReference type="Proteomes" id="UP000078476">
    <property type="component" value="Unassembled WGS sequence"/>
</dbReference>
<dbReference type="Gene3D" id="1.20.1640.10">
    <property type="entry name" value="Multidrug efflux transporter AcrB transmembrane domain"/>
    <property type="match status" value="2"/>
</dbReference>
<keyword evidence="1" id="KW-1133">Transmembrane helix</keyword>
<dbReference type="SUPFAM" id="SSF82866">
    <property type="entry name" value="Multidrug efflux transporter AcrB transmembrane domain"/>
    <property type="match status" value="2"/>
</dbReference>
<keyword evidence="1" id="KW-0812">Transmembrane</keyword>
<feature type="transmembrane region" description="Helical" evidence="1">
    <location>
        <begin position="889"/>
        <end position="909"/>
    </location>
</feature>
<dbReference type="Pfam" id="PF00873">
    <property type="entry name" value="ACR_tran"/>
    <property type="match status" value="1"/>
</dbReference>
<dbReference type="Gene3D" id="3.30.70.1440">
    <property type="entry name" value="Multidrug efflux transporter AcrB pore domain"/>
    <property type="match status" value="1"/>
</dbReference>
<feature type="transmembrane region" description="Helical" evidence="1">
    <location>
        <begin position="863"/>
        <end position="882"/>
    </location>
</feature>